<evidence type="ECO:0000313" key="3">
    <source>
        <dbReference type="EMBL" id="PIR12797.1"/>
    </source>
</evidence>
<feature type="signal peptide" evidence="2">
    <location>
        <begin position="1"/>
        <end position="26"/>
    </location>
</feature>
<dbReference type="AlphaFoldDB" id="A0A2M6K8A8"/>
<feature type="transmembrane region" description="Helical" evidence="1">
    <location>
        <begin position="110"/>
        <end position="132"/>
    </location>
</feature>
<feature type="chain" id="PRO_5014960687" evidence="2">
    <location>
        <begin position="27"/>
        <end position="133"/>
    </location>
</feature>
<reference evidence="3 4" key="1">
    <citation type="submission" date="2017-09" db="EMBL/GenBank/DDBJ databases">
        <title>Depth-based differentiation of microbial function through sediment-hosted aquifers and enrichment of novel symbionts in the deep terrestrial subsurface.</title>
        <authorList>
            <person name="Probst A.J."/>
            <person name="Ladd B."/>
            <person name="Jarett J.K."/>
            <person name="Geller-Mcgrath D.E."/>
            <person name="Sieber C.M."/>
            <person name="Emerson J.B."/>
            <person name="Anantharaman K."/>
            <person name="Thomas B.C."/>
            <person name="Malmstrom R."/>
            <person name="Stieglmeier M."/>
            <person name="Klingl A."/>
            <person name="Woyke T."/>
            <person name="Ryan C.M."/>
            <person name="Banfield J.F."/>
        </authorList>
    </citation>
    <scope>NUCLEOTIDE SEQUENCE [LARGE SCALE GENOMIC DNA]</scope>
    <source>
        <strain evidence="3">CG11_big_fil_rev_8_21_14_0_20_39_10</strain>
    </source>
</reference>
<keyword evidence="2" id="KW-0732">Signal</keyword>
<evidence type="ECO:0000256" key="2">
    <source>
        <dbReference type="SAM" id="SignalP"/>
    </source>
</evidence>
<name>A0A2M6K8A8_9BACT</name>
<organism evidence="3 4">
    <name type="scientific">Candidatus Falkowbacteria bacterium CG11_big_fil_rev_8_21_14_0_20_39_10</name>
    <dbReference type="NCBI Taxonomy" id="1974570"/>
    <lineage>
        <taxon>Bacteria</taxon>
        <taxon>Candidatus Falkowiibacteriota</taxon>
    </lineage>
</organism>
<protein>
    <submittedName>
        <fullName evidence="3">Uncharacterized protein</fullName>
    </submittedName>
</protein>
<evidence type="ECO:0000313" key="4">
    <source>
        <dbReference type="Proteomes" id="UP000230869"/>
    </source>
</evidence>
<proteinExistence type="predicted"/>
<comment type="caution">
    <text evidence="3">The sequence shown here is derived from an EMBL/GenBank/DDBJ whole genome shotgun (WGS) entry which is preliminary data.</text>
</comment>
<dbReference type="Pfam" id="PF18895">
    <property type="entry name" value="T4SS_pilin"/>
    <property type="match status" value="1"/>
</dbReference>
<sequence>MNKLLKQILILTCLVALLVLPYFVFAVDGAQTQSGDTMKSVLNKLQSNSGYAPADQYTASRIAGTAVKAFLSILGVIFIFLTLYGGYVYMMARGNEDEVGKALLIIQRAIIGLIIIVGVYAIWQFIIINFLYG</sequence>
<dbReference type="EMBL" id="PCWW01000070">
    <property type="protein sequence ID" value="PIR12797.1"/>
    <property type="molecule type" value="Genomic_DNA"/>
</dbReference>
<dbReference type="InterPro" id="IPR043993">
    <property type="entry name" value="T4SS_pilin"/>
</dbReference>
<keyword evidence="1" id="KW-1133">Transmembrane helix</keyword>
<keyword evidence="1" id="KW-0472">Membrane</keyword>
<accession>A0A2M6K8A8</accession>
<feature type="transmembrane region" description="Helical" evidence="1">
    <location>
        <begin position="69"/>
        <end position="89"/>
    </location>
</feature>
<evidence type="ECO:0000256" key="1">
    <source>
        <dbReference type="SAM" id="Phobius"/>
    </source>
</evidence>
<keyword evidence="1" id="KW-0812">Transmembrane</keyword>
<dbReference type="Proteomes" id="UP000230869">
    <property type="component" value="Unassembled WGS sequence"/>
</dbReference>
<gene>
    <name evidence="3" type="ORF">COV49_04135</name>
</gene>